<evidence type="ECO:0000259" key="22">
    <source>
        <dbReference type="Pfam" id="PF06664"/>
    </source>
</evidence>
<evidence type="ECO:0000256" key="3">
    <source>
        <dbReference type="ARBA" id="ARBA00004653"/>
    </source>
</evidence>
<evidence type="ECO:0000256" key="19">
    <source>
        <dbReference type="ARBA" id="ARBA00034104"/>
    </source>
</evidence>
<dbReference type="GO" id="GO:0016055">
    <property type="term" value="P:Wnt signaling pathway"/>
    <property type="evidence" value="ECO:0007669"/>
    <property type="project" value="UniProtKB-KW"/>
</dbReference>
<evidence type="ECO:0000313" key="25">
    <source>
        <dbReference type="Proteomes" id="UP001168990"/>
    </source>
</evidence>
<feature type="transmembrane region" description="Helical" evidence="21">
    <location>
        <begin position="6"/>
        <end position="23"/>
    </location>
</feature>
<evidence type="ECO:0000256" key="16">
    <source>
        <dbReference type="ARBA" id="ARBA00023273"/>
    </source>
</evidence>
<evidence type="ECO:0000313" key="24">
    <source>
        <dbReference type="EMBL" id="KAK0173480.1"/>
    </source>
</evidence>
<keyword evidence="25" id="KW-1185">Reference proteome</keyword>
<comment type="subunit">
    <text evidence="18">Interacts with wg; in the Golgi. Interacts with Vps35, a component of the retromer complex; wls stability is regulated by Vps35.</text>
</comment>
<feature type="transmembrane region" description="Helical" evidence="21">
    <location>
        <begin position="443"/>
        <end position="461"/>
    </location>
</feature>
<keyword evidence="7" id="KW-0879">Wnt signaling pathway</keyword>
<dbReference type="InterPro" id="IPR009551">
    <property type="entry name" value="Wntless"/>
</dbReference>
<proteinExistence type="inferred from homology"/>
<dbReference type="GO" id="GO:0010008">
    <property type="term" value="C:endosome membrane"/>
    <property type="evidence" value="ECO:0007669"/>
    <property type="project" value="UniProtKB-SubCell"/>
</dbReference>
<protein>
    <recommendedName>
        <fullName evidence="5">Protein wntless</fullName>
    </recommendedName>
</protein>
<dbReference type="GO" id="GO:0017147">
    <property type="term" value="F:Wnt-protein binding"/>
    <property type="evidence" value="ECO:0007669"/>
    <property type="project" value="InterPro"/>
</dbReference>
<keyword evidence="6" id="KW-0217">Developmental protein</keyword>
<dbReference type="GO" id="GO:0042734">
    <property type="term" value="C:presynaptic membrane"/>
    <property type="evidence" value="ECO:0007669"/>
    <property type="project" value="UniProtKB-SubCell"/>
</dbReference>
<evidence type="ECO:0000256" key="18">
    <source>
        <dbReference type="ARBA" id="ARBA00025880"/>
    </source>
</evidence>
<keyword evidence="10" id="KW-0967">Endosome</keyword>
<reference evidence="24" key="2">
    <citation type="submission" date="2023-03" db="EMBL/GenBank/DDBJ databases">
        <authorList>
            <person name="Inwood S.N."/>
            <person name="Skelly J.G."/>
            <person name="Guhlin J."/>
            <person name="Harrop T.W.R."/>
            <person name="Goldson S.G."/>
            <person name="Dearden P.K."/>
        </authorList>
    </citation>
    <scope>NUCLEOTIDE SEQUENCE</scope>
    <source>
        <strain evidence="24">Irish</strain>
        <tissue evidence="24">Whole body</tissue>
    </source>
</reference>
<evidence type="ECO:0000256" key="10">
    <source>
        <dbReference type="ARBA" id="ARBA00022753"/>
    </source>
</evidence>
<evidence type="ECO:0000256" key="5">
    <source>
        <dbReference type="ARBA" id="ARBA00015887"/>
    </source>
</evidence>
<name>A0AA39FQ78_9HYME</name>
<evidence type="ECO:0000256" key="9">
    <source>
        <dbReference type="ARBA" id="ARBA00022716"/>
    </source>
</evidence>
<dbReference type="GO" id="GO:0045211">
    <property type="term" value="C:postsynaptic membrane"/>
    <property type="evidence" value="ECO:0007669"/>
    <property type="project" value="UniProtKB-SubCell"/>
</dbReference>
<organism evidence="24 25">
    <name type="scientific">Microctonus aethiopoides</name>
    <dbReference type="NCBI Taxonomy" id="144406"/>
    <lineage>
        <taxon>Eukaryota</taxon>
        <taxon>Metazoa</taxon>
        <taxon>Ecdysozoa</taxon>
        <taxon>Arthropoda</taxon>
        <taxon>Hexapoda</taxon>
        <taxon>Insecta</taxon>
        <taxon>Pterygota</taxon>
        <taxon>Neoptera</taxon>
        <taxon>Endopterygota</taxon>
        <taxon>Hymenoptera</taxon>
        <taxon>Apocrita</taxon>
        <taxon>Ichneumonoidea</taxon>
        <taxon>Braconidae</taxon>
        <taxon>Euphorinae</taxon>
        <taxon>Microctonus</taxon>
    </lineage>
</organism>
<gene>
    <name evidence="24" type="ORF">PV328_006669</name>
</gene>
<dbReference type="InterPro" id="IPR053936">
    <property type="entry name" value="WLS_GOLD"/>
</dbReference>
<dbReference type="Pfam" id="PF06664">
    <property type="entry name" value="WLS-like_TM"/>
    <property type="match status" value="1"/>
</dbReference>
<feature type="domain" description="Wntless-like transmembrane" evidence="22">
    <location>
        <begin position="221"/>
        <end position="351"/>
    </location>
</feature>
<evidence type="ECO:0000256" key="1">
    <source>
        <dbReference type="ARBA" id="ARBA00004337"/>
    </source>
</evidence>
<evidence type="ECO:0000256" key="11">
    <source>
        <dbReference type="ARBA" id="ARBA00022989"/>
    </source>
</evidence>
<dbReference type="InterPro" id="IPR047843">
    <property type="entry name" value="WLS-like_TM"/>
</dbReference>
<dbReference type="GO" id="GO:0000139">
    <property type="term" value="C:Golgi membrane"/>
    <property type="evidence" value="ECO:0007669"/>
    <property type="project" value="UniProtKB-SubCell"/>
</dbReference>
<evidence type="ECO:0000259" key="23">
    <source>
        <dbReference type="Pfam" id="PF21883"/>
    </source>
</evidence>
<accession>A0AA39FQ78</accession>
<dbReference type="GO" id="GO:0005789">
    <property type="term" value="C:endoplasmic reticulum membrane"/>
    <property type="evidence" value="ECO:0007669"/>
    <property type="project" value="UniProtKB-SubCell"/>
</dbReference>
<comment type="function">
    <text evidence="17">A segment polarity gene required for wingless (wg)-dependent patterning processes, acting in both wg-sending cells and wg-target cells. In non-neuronal cells wls directs wg secretion. The wls traffic loop encompasses the Golgi, the cell surface, an endocytic compartment and a retrograde route leading back to the Golgi, and involves clathrin-mediated endocytosis and the retromer complex (a conserved protein complex consisting of Vps35 and Vps26). In neuronal cells (the larval motorneuron NMJ), the wg signal moves across the synapse via the release of wls-containing exosome-like vesicles. Postsynaptic wls is required for the trafficking of fz2 through the fz2-interacting protein Grip.</text>
</comment>
<dbReference type="PANTHER" id="PTHR13449">
    <property type="entry name" value="INTEGRAL MEMBRANE PROTEIN GPR177"/>
    <property type="match status" value="1"/>
</dbReference>
<evidence type="ECO:0000256" key="8">
    <source>
        <dbReference type="ARBA" id="ARBA00022692"/>
    </source>
</evidence>
<evidence type="ECO:0000256" key="13">
    <source>
        <dbReference type="ARBA" id="ARBA00023034"/>
    </source>
</evidence>
<keyword evidence="12" id="KW-0770">Synapse</keyword>
<keyword evidence="15" id="KW-0628">Postsynaptic cell membrane</keyword>
<keyword evidence="14 21" id="KW-0472">Membrane</keyword>
<evidence type="ECO:0000256" key="7">
    <source>
        <dbReference type="ARBA" id="ARBA00022687"/>
    </source>
</evidence>
<evidence type="ECO:0000256" key="21">
    <source>
        <dbReference type="SAM" id="Phobius"/>
    </source>
</evidence>
<evidence type="ECO:0000256" key="12">
    <source>
        <dbReference type="ARBA" id="ARBA00023018"/>
    </source>
</evidence>
<comment type="caution">
    <text evidence="24">The sequence shown here is derived from an EMBL/GenBank/DDBJ whole genome shotgun (WGS) entry which is preliminary data.</text>
</comment>
<evidence type="ECO:0000256" key="14">
    <source>
        <dbReference type="ARBA" id="ARBA00023136"/>
    </source>
</evidence>
<dbReference type="EMBL" id="JAQQBS010000002">
    <property type="protein sequence ID" value="KAK0173480.1"/>
    <property type="molecule type" value="Genomic_DNA"/>
</dbReference>
<feature type="transmembrane region" description="Helical" evidence="21">
    <location>
        <begin position="298"/>
        <end position="316"/>
    </location>
</feature>
<feature type="transmembrane region" description="Helical" evidence="21">
    <location>
        <begin position="399"/>
        <end position="423"/>
    </location>
</feature>
<dbReference type="GO" id="GO:0007367">
    <property type="term" value="P:segment polarity determination"/>
    <property type="evidence" value="ECO:0007669"/>
    <property type="project" value="UniProtKB-KW"/>
</dbReference>
<dbReference type="GO" id="GO:0061355">
    <property type="term" value="P:Wnt protein secretion"/>
    <property type="evidence" value="ECO:0007669"/>
    <property type="project" value="TreeGrafter"/>
</dbReference>
<dbReference type="AlphaFoldDB" id="A0AA39FQ78"/>
<dbReference type="GO" id="GO:0006886">
    <property type="term" value="P:intracellular protein transport"/>
    <property type="evidence" value="ECO:0007669"/>
    <property type="project" value="TreeGrafter"/>
</dbReference>
<feature type="transmembrane region" description="Helical" evidence="21">
    <location>
        <begin position="336"/>
        <end position="364"/>
    </location>
</feature>
<feature type="domain" description="Wntless GOLD" evidence="23">
    <location>
        <begin position="41"/>
        <end position="217"/>
    </location>
</feature>
<keyword evidence="16" id="KW-0966">Cell projection</keyword>
<evidence type="ECO:0000256" key="20">
    <source>
        <dbReference type="ARBA" id="ARBA00034107"/>
    </source>
</evidence>
<sequence>MKSALIGFLIFTQFISIIIYLNGRFDHQTLTRSKNILATACNSTTVPHNTSEKWYYTKGKGSCDVVDMFIYDNKVQDKVHQVVYAIEISLSKDELDYSNWKENFIGILNFDIIHKSHIKIPSQSPIVFDMKVAYKDKGDDYDAWKYYTSLRGQKLLECSICNEEKHYNYDCMPVSLFDFYLSGHDYYLLNIRFPFSKNGQQIDTTLSQMTDLWLKVIDRSGNFTKYLIALKAIFFGLVSIIVTWYWKRMNSSSKSSTLLQYIILILTATLLLLNIPLEYLTLYWDIPAMSFINDIRQGIFSIALLSFLLVFIYHLTKPNYYHPNNLKYYCQLYLGAVTIGYLSLFILNIIIVLFLAGFYLSFILSMIRKILIKINNERRSLPITNIIRRLNCEDVTCQLRYFLIATFICASLTIHECILRLIVEKQKKWEEDYKWENYAAFYNGIYGMWNIYIITILCVHAPSQKKMAS</sequence>
<evidence type="ECO:0000256" key="2">
    <source>
        <dbReference type="ARBA" id="ARBA00004477"/>
    </source>
</evidence>
<comment type="subcellular location">
    <subcellularLocation>
        <location evidence="2">Endoplasmic reticulum membrane</location>
        <topology evidence="2">Multi-pass membrane protein</topology>
    </subcellularLocation>
    <subcellularLocation>
        <location evidence="1">Endosome membrane</location>
        <topology evidence="1">Multi-pass membrane protein</topology>
    </subcellularLocation>
    <subcellularLocation>
        <location evidence="3">Golgi apparatus membrane</location>
        <topology evidence="3">Multi-pass membrane protein</topology>
    </subcellularLocation>
    <subcellularLocation>
        <location evidence="19">Postsynaptic cell membrane</location>
        <topology evidence="19">Multi-pass membrane protein</topology>
    </subcellularLocation>
    <subcellularLocation>
        <location evidence="20">Presynaptic cell membrane</location>
        <topology evidence="20">Multi-pass membrane protein</topology>
    </subcellularLocation>
</comment>
<reference evidence="24" key="1">
    <citation type="journal article" date="2023" name="bioRxiv">
        <title>Scaffold-level genome assemblies of two parasitoid biocontrol wasps reveal the parthenogenesis mechanism and an associated novel virus.</title>
        <authorList>
            <person name="Inwood S."/>
            <person name="Skelly J."/>
            <person name="Guhlin J."/>
            <person name="Harrop T."/>
            <person name="Goldson S."/>
            <person name="Dearden P."/>
        </authorList>
    </citation>
    <scope>NUCLEOTIDE SEQUENCE</scope>
    <source>
        <strain evidence="24">Irish</strain>
        <tissue evidence="24">Whole body</tissue>
    </source>
</reference>
<keyword evidence="9" id="KW-0709">Segmentation polarity protein</keyword>
<comment type="similarity">
    <text evidence="4">Belongs to the wntless family.</text>
</comment>
<evidence type="ECO:0000256" key="6">
    <source>
        <dbReference type="ARBA" id="ARBA00022473"/>
    </source>
</evidence>
<evidence type="ECO:0000256" key="4">
    <source>
        <dbReference type="ARBA" id="ARBA00008148"/>
    </source>
</evidence>
<dbReference type="Proteomes" id="UP001168990">
    <property type="component" value="Unassembled WGS sequence"/>
</dbReference>
<evidence type="ECO:0000256" key="15">
    <source>
        <dbReference type="ARBA" id="ARBA00023257"/>
    </source>
</evidence>
<keyword evidence="8 21" id="KW-0812">Transmembrane</keyword>
<evidence type="ECO:0000256" key="17">
    <source>
        <dbReference type="ARBA" id="ARBA00025339"/>
    </source>
</evidence>
<keyword evidence="13" id="KW-0333">Golgi apparatus</keyword>
<dbReference type="PANTHER" id="PTHR13449:SF2">
    <property type="entry name" value="PROTEIN WNTLESS HOMOLOG"/>
    <property type="match status" value="1"/>
</dbReference>
<feature type="transmembrane region" description="Helical" evidence="21">
    <location>
        <begin position="226"/>
        <end position="246"/>
    </location>
</feature>
<dbReference type="Pfam" id="PF21883">
    <property type="entry name" value="WLS_GOLD"/>
    <property type="match status" value="1"/>
</dbReference>
<keyword evidence="11 21" id="KW-1133">Transmembrane helix</keyword>
<feature type="transmembrane region" description="Helical" evidence="21">
    <location>
        <begin position="258"/>
        <end position="277"/>
    </location>
</feature>